<dbReference type="GO" id="GO:0140359">
    <property type="term" value="F:ABC-type transporter activity"/>
    <property type="evidence" value="ECO:0007669"/>
    <property type="project" value="InterPro"/>
</dbReference>
<dbReference type="Pfam" id="PF00005">
    <property type="entry name" value="ABC_tran"/>
    <property type="match status" value="1"/>
</dbReference>
<dbReference type="PANTHER" id="PTHR45136">
    <property type="entry name" value="ABC TRANSPORTER DOMAIN-CONTAINING PROTEIN"/>
    <property type="match status" value="1"/>
</dbReference>
<dbReference type="EMBL" id="JACMSC010000019">
    <property type="protein sequence ID" value="KAG6474722.1"/>
    <property type="molecule type" value="Genomic_DNA"/>
</dbReference>
<comment type="caution">
    <text evidence="15">The sequence shown here is derived from an EMBL/GenBank/DDBJ whole genome shotgun (WGS) entry which is preliminary data.</text>
</comment>
<dbReference type="InterPro" id="IPR003593">
    <property type="entry name" value="AAA+_ATPase"/>
</dbReference>
<dbReference type="GO" id="GO:0016020">
    <property type="term" value="C:membrane"/>
    <property type="evidence" value="ECO:0007669"/>
    <property type="project" value="UniProtKB-SubCell"/>
</dbReference>
<dbReference type="PROSITE" id="PS50893">
    <property type="entry name" value="ABC_TRANSPORTER_2"/>
    <property type="match status" value="1"/>
</dbReference>
<reference evidence="15 16" key="1">
    <citation type="submission" date="2020-08" db="EMBL/GenBank/DDBJ databases">
        <title>Plant Genome Project.</title>
        <authorList>
            <person name="Zhang R.-G."/>
        </authorList>
    </citation>
    <scope>NUCLEOTIDE SEQUENCE [LARGE SCALE GENOMIC DNA]</scope>
    <source>
        <tissue evidence="15">Rhizome</tissue>
    </source>
</reference>
<evidence type="ECO:0000256" key="11">
    <source>
        <dbReference type="SAM" id="MobiDB-lite"/>
    </source>
</evidence>
<comment type="similarity">
    <text evidence="2">Belongs to the ABC transporter superfamily. ABCB family. Multidrug resistance exporter (TC 3.A.1.201) subfamily.</text>
</comment>
<gene>
    <name evidence="15" type="ORF">ZIOFF_068660</name>
</gene>
<keyword evidence="16" id="KW-1185">Reference proteome</keyword>
<dbReference type="Proteomes" id="UP000734854">
    <property type="component" value="Unassembled WGS sequence"/>
</dbReference>
<feature type="region of interest" description="Disordered" evidence="11">
    <location>
        <begin position="228"/>
        <end position="283"/>
    </location>
</feature>
<organism evidence="15 16">
    <name type="scientific">Zingiber officinale</name>
    <name type="common">Ginger</name>
    <name type="synonym">Amomum zingiber</name>
    <dbReference type="NCBI Taxonomy" id="94328"/>
    <lineage>
        <taxon>Eukaryota</taxon>
        <taxon>Viridiplantae</taxon>
        <taxon>Streptophyta</taxon>
        <taxon>Embryophyta</taxon>
        <taxon>Tracheophyta</taxon>
        <taxon>Spermatophyta</taxon>
        <taxon>Magnoliopsida</taxon>
        <taxon>Liliopsida</taxon>
        <taxon>Zingiberales</taxon>
        <taxon>Zingiberaceae</taxon>
        <taxon>Zingiber</taxon>
    </lineage>
</organism>
<dbReference type="InterPro" id="IPR011527">
    <property type="entry name" value="ABC1_TM_dom"/>
</dbReference>
<feature type="region of interest" description="Disordered" evidence="11">
    <location>
        <begin position="165"/>
        <end position="191"/>
    </location>
</feature>
<keyword evidence="10" id="KW-0325">Glycoprotein</keyword>
<evidence type="ECO:0000256" key="9">
    <source>
        <dbReference type="ARBA" id="ARBA00023136"/>
    </source>
</evidence>
<evidence type="ECO:0000256" key="1">
    <source>
        <dbReference type="ARBA" id="ARBA00004141"/>
    </source>
</evidence>
<dbReference type="InterPro" id="IPR003439">
    <property type="entry name" value="ABC_transporter-like_ATP-bd"/>
</dbReference>
<evidence type="ECO:0000256" key="3">
    <source>
        <dbReference type="ARBA" id="ARBA00022448"/>
    </source>
</evidence>
<keyword evidence="3" id="KW-0813">Transport</keyword>
<keyword evidence="5" id="KW-0677">Repeat</keyword>
<evidence type="ECO:0000256" key="2">
    <source>
        <dbReference type="ARBA" id="ARBA00007577"/>
    </source>
</evidence>
<evidence type="ECO:0000256" key="7">
    <source>
        <dbReference type="ARBA" id="ARBA00022840"/>
    </source>
</evidence>
<keyword evidence="9 12" id="KW-0472">Membrane</keyword>
<accession>A0A8J5ES06</accession>
<dbReference type="GO" id="GO:0005737">
    <property type="term" value="C:cytoplasm"/>
    <property type="evidence" value="ECO:0007669"/>
    <property type="project" value="UniProtKB-ARBA"/>
</dbReference>
<dbReference type="PROSITE" id="PS50929">
    <property type="entry name" value="ABC_TM1F"/>
    <property type="match status" value="1"/>
</dbReference>
<keyword evidence="6" id="KW-0547">Nucleotide-binding</keyword>
<name>A0A8J5ES06_ZINOF</name>
<dbReference type="InterPro" id="IPR027417">
    <property type="entry name" value="P-loop_NTPase"/>
</dbReference>
<dbReference type="GO" id="GO:0016887">
    <property type="term" value="F:ATP hydrolysis activity"/>
    <property type="evidence" value="ECO:0007669"/>
    <property type="project" value="InterPro"/>
</dbReference>
<dbReference type="GO" id="GO:0005524">
    <property type="term" value="F:ATP binding"/>
    <property type="evidence" value="ECO:0007669"/>
    <property type="project" value="UniProtKB-KW"/>
</dbReference>
<dbReference type="PANTHER" id="PTHR45136:SF2">
    <property type="entry name" value="ABC TRANSPORTER DOMAIN-CONTAINING PROTEIN"/>
    <property type="match status" value="1"/>
</dbReference>
<dbReference type="SUPFAM" id="SSF52540">
    <property type="entry name" value="P-loop containing nucleoside triphosphate hydrolases"/>
    <property type="match status" value="1"/>
</dbReference>
<proteinExistence type="inferred from homology"/>
<protein>
    <submittedName>
        <fullName evidence="15">Uncharacterized protein</fullName>
    </submittedName>
</protein>
<dbReference type="SUPFAM" id="SSF90123">
    <property type="entry name" value="ABC transporter transmembrane region"/>
    <property type="match status" value="1"/>
</dbReference>
<dbReference type="Gene3D" id="3.40.50.300">
    <property type="entry name" value="P-loop containing nucleotide triphosphate hydrolases"/>
    <property type="match status" value="2"/>
</dbReference>
<feature type="transmembrane region" description="Helical" evidence="12">
    <location>
        <begin position="343"/>
        <end position="361"/>
    </location>
</feature>
<evidence type="ECO:0000259" key="14">
    <source>
        <dbReference type="PROSITE" id="PS50929"/>
    </source>
</evidence>
<dbReference type="InterPro" id="IPR017871">
    <property type="entry name" value="ABC_transporter-like_CS"/>
</dbReference>
<keyword evidence="7" id="KW-0067">ATP-binding</keyword>
<evidence type="ECO:0000313" key="15">
    <source>
        <dbReference type="EMBL" id="KAG6474722.1"/>
    </source>
</evidence>
<comment type="subcellular location">
    <subcellularLocation>
        <location evidence="1">Membrane</location>
        <topology evidence="1">Multi-pass membrane protein</topology>
    </subcellularLocation>
</comment>
<evidence type="ECO:0000256" key="10">
    <source>
        <dbReference type="ARBA" id="ARBA00023180"/>
    </source>
</evidence>
<evidence type="ECO:0000313" key="16">
    <source>
        <dbReference type="Proteomes" id="UP000734854"/>
    </source>
</evidence>
<dbReference type="SMART" id="SM00382">
    <property type="entry name" value="AAA"/>
    <property type="match status" value="1"/>
</dbReference>
<feature type="transmembrane region" description="Helical" evidence="12">
    <location>
        <begin position="310"/>
        <end position="331"/>
    </location>
</feature>
<feature type="domain" description="ABC transmembrane type-1" evidence="14">
    <location>
        <begin position="302"/>
        <end position="552"/>
    </location>
</feature>
<keyword evidence="4 12" id="KW-0812">Transmembrane</keyword>
<feature type="compositionally biased region" description="Low complexity" evidence="11">
    <location>
        <begin position="234"/>
        <end position="265"/>
    </location>
</feature>
<dbReference type="FunFam" id="3.40.50.300:FF:000836">
    <property type="entry name" value="ABC transporter B family member 25"/>
    <property type="match status" value="1"/>
</dbReference>
<dbReference type="InterPro" id="IPR036640">
    <property type="entry name" value="ABC1_TM_sf"/>
</dbReference>
<dbReference type="PROSITE" id="PS00211">
    <property type="entry name" value="ABC_TRANSPORTER_1"/>
    <property type="match status" value="1"/>
</dbReference>
<dbReference type="CDD" id="cd18578">
    <property type="entry name" value="ABC_6TM_Pgp_ABCB1_D2_like"/>
    <property type="match status" value="1"/>
</dbReference>
<evidence type="ECO:0000256" key="4">
    <source>
        <dbReference type="ARBA" id="ARBA00022692"/>
    </source>
</evidence>
<evidence type="ECO:0000259" key="13">
    <source>
        <dbReference type="PROSITE" id="PS50893"/>
    </source>
</evidence>
<dbReference type="Gene3D" id="1.20.1560.10">
    <property type="entry name" value="ABC transporter type 1, transmembrane domain"/>
    <property type="match status" value="2"/>
</dbReference>
<evidence type="ECO:0000256" key="5">
    <source>
        <dbReference type="ARBA" id="ARBA00022737"/>
    </source>
</evidence>
<dbReference type="Pfam" id="PF00664">
    <property type="entry name" value="ABC_membrane"/>
    <property type="match status" value="1"/>
</dbReference>
<evidence type="ECO:0000256" key="12">
    <source>
        <dbReference type="SAM" id="Phobius"/>
    </source>
</evidence>
<keyword evidence="8 12" id="KW-1133">Transmembrane helix</keyword>
<evidence type="ECO:0000256" key="8">
    <source>
        <dbReference type="ARBA" id="ARBA00022989"/>
    </source>
</evidence>
<sequence length="809" mass="87249">MSSSSFSSFGSIFCHSDAIDKLLMLLGFAGAVGDGFSMPAIFLLTSTIFNDLGGGSVDSPDFIYAINKVRVISVRVLGILMELSSLALRVSECTYRFTADNSGGGRGVLLGSGRHPGCVRGISAQFSGKILNISTQRRHCEKVPNFIMNGATFICSYTTSSAEAENRHRQGGAEVAQDPAARRGHQRPRLDLVQDGRVTEIGSHDDLIEHPDSLYSTLVRLQRTTSHLCEGETSSGAAQLGGSSSMSRRFSPASPRSSGCSVASPSPSPEDNADESSGKLKPPVPSFRRLLQLNAPEWRQALLASGSATVFGAIQPLYSYALGSIVSVFFLKDHDEIKNKTRTYAFVFLALSLLSFIVNIGEHYNFGAMGEYLTKRVRLRMLSQILTFEVGWFDRDEDSTGAVCSRFANDANVVRSLPIIVLCFYARRVLLKRLSSKAVKSQIDSSKLSADAVANLRTITAFSSQERILRMFEEVQAGPRRECVRQSWFAGAGLAFSQSLMICARALIFWYGGKLIADGFISAKALFQTFIVLVSTGRVIADAGSMTTDAGSMTTDLAKGVDAVASVFAVLDRVTAIEPNDPDGYCPERLIGDIEIRGVDFAYSSRPDVVIFRDFSLCIEAGKSTALIGQSGSGKSTIIGLIERFYDPLRGTVKIDGKIIKSYNLRALRRHIGMVGQEPTLFAGSIRDNIAYGSDGEKTTAEIEAAVRSANAHEFISALKDGYEMQCGDRGKQLSGGQKQRIAIARAILKDPTILLLDEATSALDSQSEKEVQAALELLMVGRTSVVVRIASAPSATATSSPCSTRAPL</sequence>
<feature type="domain" description="ABC transporter" evidence="13">
    <location>
        <begin position="596"/>
        <end position="807"/>
    </location>
</feature>
<evidence type="ECO:0000256" key="6">
    <source>
        <dbReference type="ARBA" id="ARBA00022741"/>
    </source>
</evidence>
<dbReference type="AlphaFoldDB" id="A0A8J5ES06"/>